<comment type="caution">
    <text evidence="2">The sequence shown here is derived from an EMBL/GenBank/DDBJ whole genome shotgun (WGS) entry which is preliminary data.</text>
</comment>
<sequence>MTTFLSSAALGWFLRRILDWGGWLGAALLAMINFYNALPPQLQVAIAKIVAGNWREITLGAVPGLVALVWSQIQSFRATVRPQVVIDGQQLPIKKMPHREATGIEELSRTALEKRGKTLFEKLLKLKLGRP</sequence>
<proteinExistence type="predicted"/>
<evidence type="ECO:0000313" key="2">
    <source>
        <dbReference type="EMBL" id="OEO32756.1"/>
    </source>
</evidence>
<protein>
    <submittedName>
        <fullName evidence="2">Uncharacterized protein</fullName>
    </submittedName>
</protein>
<keyword evidence="1" id="KW-1133">Transmembrane helix</keyword>
<dbReference type="RefSeq" id="WP_069908091.1">
    <property type="nucleotide sequence ID" value="NZ_LAJE02000056.1"/>
</dbReference>
<dbReference type="Proteomes" id="UP000095463">
    <property type="component" value="Unassembled WGS sequence"/>
</dbReference>
<evidence type="ECO:0000313" key="3">
    <source>
        <dbReference type="Proteomes" id="UP000095463"/>
    </source>
</evidence>
<name>A0A1E5XVY3_9HYPH</name>
<gene>
    <name evidence="2" type="ORF">VW23_009930</name>
</gene>
<organism evidence="2 3">
    <name type="scientific">Devosia insulae DS-56</name>
    <dbReference type="NCBI Taxonomy" id="1116389"/>
    <lineage>
        <taxon>Bacteria</taxon>
        <taxon>Pseudomonadati</taxon>
        <taxon>Pseudomonadota</taxon>
        <taxon>Alphaproteobacteria</taxon>
        <taxon>Hyphomicrobiales</taxon>
        <taxon>Devosiaceae</taxon>
        <taxon>Devosia</taxon>
    </lineage>
</organism>
<dbReference type="EMBL" id="LAJE02000056">
    <property type="protein sequence ID" value="OEO32756.1"/>
    <property type="molecule type" value="Genomic_DNA"/>
</dbReference>
<dbReference type="OrthoDB" id="7951384at2"/>
<keyword evidence="3" id="KW-1185">Reference proteome</keyword>
<evidence type="ECO:0000256" key="1">
    <source>
        <dbReference type="SAM" id="Phobius"/>
    </source>
</evidence>
<reference evidence="2 3" key="1">
    <citation type="journal article" date="2015" name="Genome Announc.">
        <title>Genome Assemblies of Three Soil-Associated Devosia species: D. insulae, D. limi, and D. soli.</title>
        <authorList>
            <person name="Hassan Y.I."/>
            <person name="Lepp D."/>
            <person name="Zhou T."/>
        </authorList>
    </citation>
    <scope>NUCLEOTIDE SEQUENCE [LARGE SCALE GENOMIC DNA]</scope>
    <source>
        <strain evidence="2 3">DS-56</strain>
    </source>
</reference>
<accession>A0A1E5XVY3</accession>
<dbReference type="AlphaFoldDB" id="A0A1E5XVY3"/>
<feature type="transmembrane region" description="Helical" evidence="1">
    <location>
        <begin position="20"/>
        <end position="38"/>
    </location>
</feature>
<keyword evidence="1" id="KW-0812">Transmembrane</keyword>
<keyword evidence="1" id="KW-0472">Membrane</keyword>